<dbReference type="STRING" id="1137138.A0A067P2Y7"/>
<dbReference type="GO" id="GO:0071949">
    <property type="term" value="F:FAD binding"/>
    <property type="evidence" value="ECO:0007669"/>
    <property type="project" value="InterPro"/>
</dbReference>
<proteinExistence type="inferred from homology"/>
<evidence type="ECO:0000256" key="6">
    <source>
        <dbReference type="SAM" id="SignalP"/>
    </source>
</evidence>
<dbReference type="Gene3D" id="3.40.462.20">
    <property type="match status" value="1"/>
</dbReference>
<protein>
    <recommendedName>
        <fullName evidence="7">FAD-binding PCMH-type domain-containing protein</fullName>
    </recommendedName>
</protein>
<evidence type="ECO:0000259" key="7">
    <source>
        <dbReference type="PROSITE" id="PS51387"/>
    </source>
</evidence>
<dbReference type="Pfam" id="PF08031">
    <property type="entry name" value="BBE"/>
    <property type="match status" value="1"/>
</dbReference>
<reference evidence="9" key="1">
    <citation type="journal article" date="2014" name="Proc. Natl. Acad. Sci. U.S.A.">
        <title>Extensive sampling of basidiomycete genomes demonstrates inadequacy of the white-rot/brown-rot paradigm for wood decay fungi.</title>
        <authorList>
            <person name="Riley R."/>
            <person name="Salamov A.A."/>
            <person name="Brown D.W."/>
            <person name="Nagy L.G."/>
            <person name="Floudas D."/>
            <person name="Held B.W."/>
            <person name="Levasseur A."/>
            <person name="Lombard V."/>
            <person name="Morin E."/>
            <person name="Otillar R."/>
            <person name="Lindquist E.A."/>
            <person name="Sun H."/>
            <person name="LaButti K.M."/>
            <person name="Schmutz J."/>
            <person name="Jabbour D."/>
            <person name="Luo H."/>
            <person name="Baker S.E."/>
            <person name="Pisabarro A.G."/>
            <person name="Walton J.D."/>
            <person name="Blanchette R.A."/>
            <person name="Henrissat B."/>
            <person name="Martin F."/>
            <person name="Cullen D."/>
            <person name="Hibbett D.S."/>
            <person name="Grigoriev I.V."/>
        </authorList>
    </citation>
    <scope>NUCLEOTIDE SEQUENCE [LARGE SCALE GENOMIC DNA]</scope>
    <source>
        <strain evidence="9">PC15</strain>
    </source>
</reference>
<dbReference type="PANTHER" id="PTHR42973:SF39">
    <property type="entry name" value="FAD-BINDING PCMH-TYPE DOMAIN-CONTAINING PROTEIN"/>
    <property type="match status" value="1"/>
</dbReference>
<dbReference type="PROSITE" id="PS51387">
    <property type="entry name" value="FAD_PCMH"/>
    <property type="match status" value="1"/>
</dbReference>
<dbReference type="HOGENOM" id="CLU_018354_10_1_1"/>
<keyword evidence="6" id="KW-0732">Signal</keyword>
<feature type="domain" description="FAD-binding PCMH-type" evidence="7">
    <location>
        <begin position="60"/>
        <end position="234"/>
    </location>
</feature>
<dbReference type="VEuPathDB" id="FungiDB:PLEOSDRAFT_1101230"/>
<organism evidence="8 9">
    <name type="scientific">Pleurotus ostreatus (strain PC15)</name>
    <name type="common">Oyster mushroom</name>
    <dbReference type="NCBI Taxonomy" id="1137138"/>
    <lineage>
        <taxon>Eukaryota</taxon>
        <taxon>Fungi</taxon>
        <taxon>Dikarya</taxon>
        <taxon>Basidiomycota</taxon>
        <taxon>Agaricomycotina</taxon>
        <taxon>Agaricomycetes</taxon>
        <taxon>Agaricomycetidae</taxon>
        <taxon>Agaricales</taxon>
        <taxon>Pleurotineae</taxon>
        <taxon>Pleurotaceae</taxon>
        <taxon>Pleurotus</taxon>
    </lineage>
</organism>
<dbReference type="InterPro" id="IPR016169">
    <property type="entry name" value="FAD-bd_PCMH_sub2"/>
</dbReference>
<dbReference type="InterPro" id="IPR006093">
    <property type="entry name" value="Oxy_OxRdtase_FAD_BS"/>
</dbReference>
<dbReference type="InterPro" id="IPR012951">
    <property type="entry name" value="BBE"/>
</dbReference>
<keyword evidence="3" id="KW-0285">Flavoprotein</keyword>
<dbReference type="OrthoDB" id="407275at2759"/>
<feature type="chain" id="PRO_5001646345" description="FAD-binding PCMH-type domain-containing protein" evidence="6">
    <location>
        <begin position="27"/>
        <end position="507"/>
    </location>
</feature>
<evidence type="ECO:0000313" key="9">
    <source>
        <dbReference type="Proteomes" id="UP000027073"/>
    </source>
</evidence>
<dbReference type="PANTHER" id="PTHR42973">
    <property type="entry name" value="BINDING OXIDOREDUCTASE, PUTATIVE (AFU_ORTHOLOGUE AFUA_1G17690)-RELATED"/>
    <property type="match status" value="1"/>
</dbReference>
<feature type="signal peptide" evidence="6">
    <location>
        <begin position="1"/>
        <end position="26"/>
    </location>
</feature>
<dbReference type="InterPro" id="IPR016166">
    <property type="entry name" value="FAD-bd_PCMH"/>
</dbReference>
<dbReference type="Proteomes" id="UP000027073">
    <property type="component" value="Unassembled WGS sequence"/>
</dbReference>
<evidence type="ECO:0000256" key="4">
    <source>
        <dbReference type="ARBA" id="ARBA00022827"/>
    </source>
</evidence>
<dbReference type="Pfam" id="PF01565">
    <property type="entry name" value="FAD_binding_4"/>
    <property type="match status" value="1"/>
</dbReference>
<name>A0A067P2Y7_PLEO1</name>
<evidence type="ECO:0000256" key="3">
    <source>
        <dbReference type="ARBA" id="ARBA00022630"/>
    </source>
</evidence>
<dbReference type="InParanoid" id="A0A067P2Y7"/>
<dbReference type="PROSITE" id="PS00862">
    <property type="entry name" value="OX2_COVAL_FAD"/>
    <property type="match status" value="1"/>
</dbReference>
<accession>A0A067P2Y7</accession>
<dbReference type="EMBL" id="KL198006">
    <property type="protein sequence ID" value="KDQ30226.1"/>
    <property type="molecule type" value="Genomic_DNA"/>
</dbReference>
<dbReference type="InterPro" id="IPR036318">
    <property type="entry name" value="FAD-bd_PCMH-like_sf"/>
</dbReference>
<keyword evidence="5" id="KW-0560">Oxidoreductase</keyword>
<dbReference type="InterPro" id="IPR006094">
    <property type="entry name" value="Oxid_FAD_bind_N"/>
</dbReference>
<dbReference type="GO" id="GO:0016491">
    <property type="term" value="F:oxidoreductase activity"/>
    <property type="evidence" value="ECO:0007669"/>
    <property type="project" value="UniProtKB-KW"/>
</dbReference>
<comment type="similarity">
    <text evidence="2">Belongs to the oxygen-dependent FAD-linked oxidoreductase family.</text>
</comment>
<sequence length="507" mass="53326">MGFLHSSIRAQVLSFLVVANAASTWGASSLISCLQSAGINTVSPNTSGFIQDALAFNRRFEYTPAAIVFPQSAQDVAAAVKCAAASNGTVPVAARSGGHSYGAFGLGGQDGALVVDLSQMKNIVVNSDETATFQTGNRLGDVALALFNNGGRALAHGTCPYVGSGGHAGCGGFGLASRMWGLVLDQVESAEVVLADGSIVQASTSTNSDLFWAIRGASPSFGIVTEYKVKTHAAPASNIIFSYSYSVNPATATKIFTAFQTFSQSSAPPELGLQASIGQSGQKNVISITLTGVYYGSTSAFNKVIAPLLSAVGVSPQSKSVKTYAWVPSLVELGGINTLNTSLSGDSHDTFFAKSLMVHEDALLTTTAIRGFFDYIGNQGASTDTSWFVLADLFGGKGSKVRAVSNDDTAYSQRKGLYNFQMYASSSNSQPPFPADGLDFVNNMLASITSKMPSNWTFGAYACYTDPTLTPAQWKSQYYGDNYSRLVSIHSKYNPSSLFRYPQSIGS</sequence>
<evidence type="ECO:0000256" key="1">
    <source>
        <dbReference type="ARBA" id="ARBA00001974"/>
    </source>
</evidence>
<comment type="cofactor">
    <cofactor evidence="1">
        <name>FAD</name>
        <dbReference type="ChEBI" id="CHEBI:57692"/>
    </cofactor>
</comment>
<dbReference type="InterPro" id="IPR050416">
    <property type="entry name" value="FAD-linked_Oxidoreductase"/>
</dbReference>
<gene>
    <name evidence="8" type="ORF">PLEOSDRAFT_1101230</name>
</gene>
<dbReference type="AlphaFoldDB" id="A0A067P2Y7"/>
<evidence type="ECO:0000313" key="8">
    <source>
        <dbReference type="EMBL" id="KDQ30226.1"/>
    </source>
</evidence>
<keyword evidence="4" id="KW-0274">FAD</keyword>
<evidence type="ECO:0000256" key="5">
    <source>
        <dbReference type="ARBA" id="ARBA00023002"/>
    </source>
</evidence>
<evidence type="ECO:0000256" key="2">
    <source>
        <dbReference type="ARBA" id="ARBA00005466"/>
    </source>
</evidence>
<dbReference type="SUPFAM" id="SSF56176">
    <property type="entry name" value="FAD-binding/transporter-associated domain-like"/>
    <property type="match status" value="1"/>
</dbReference>
<dbReference type="Gene3D" id="3.30.465.10">
    <property type="match status" value="1"/>
</dbReference>